<evidence type="ECO:0000256" key="5">
    <source>
        <dbReference type="ARBA" id="ARBA00023284"/>
    </source>
</evidence>
<dbReference type="RefSeq" id="WP_262565961.1">
    <property type="nucleotide sequence ID" value="NZ_JAPFCC010000001.1"/>
</dbReference>
<reference evidence="8 9" key="1">
    <citation type="submission" date="2022-10" db="EMBL/GenBank/DDBJ databases">
        <title>High-quality genome sequences of two octocoral-associated bacteria, Endozoicomonas euniceicola EF212 and Endozoicomonas gorgoniicola PS125.</title>
        <authorList>
            <person name="Chiou Y.-J."/>
            <person name="Chen Y.-H."/>
        </authorList>
    </citation>
    <scope>NUCLEOTIDE SEQUENCE [LARGE SCALE GENOMIC DNA]</scope>
    <source>
        <strain evidence="8 9">PS125</strain>
    </source>
</reference>
<evidence type="ECO:0000256" key="3">
    <source>
        <dbReference type="ARBA" id="ARBA00022982"/>
    </source>
</evidence>
<comment type="caution">
    <text evidence="8">The sequence shown here is derived from an EMBL/GenBank/DDBJ whole genome shotgun (WGS) entry which is preliminary data.</text>
</comment>
<accession>A0ABT3N3Q2</accession>
<dbReference type="PANTHER" id="PTHR45694">
    <property type="entry name" value="GLUTAREDOXIN 2"/>
    <property type="match status" value="1"/>
</dbReference>
<dbReference type="Proteomes" id="UP001209854">
    <property type="component" value="Unassembled WGS sequence"/>
</dbReference>
<keyword evidence="4" id="KW-1015">Disulfide bond</keyword>
<feature type="domain" description="Glutaredoxin" evidence="7">
    <location>
        <begin position="4"/>
        <end position="63"/>
    </location>
</feature>
<dbReference type="PRINTS" id="PR00160">
    <property type="entry name" value="GLUTAREDOXIN"/>
</dbReference>
<dbReference type="InterPro" id="IPR011767">
    <property type="entry name" value="GLR_AS"/>
</dbReference>
<dbReference type="SUPFAM" id="SSF52833">
    <property type="entry name" value="Thioredoxin-like"/>
    <property type="match status" value="1"/>
</dbReference>
<protein>
    <recommendedName>
        <fullName evidence="6">Glutaredoxin</fullName>
    </recommendedName>
</protein>
<dbReference type="NCBIfam" id="TIGR02181">
    <property type="entry name" value="GRX_bact"/>
    <property type="match status" value="1"/>
</dbReference>
<dbReference type="Pfam" id="PF00462">
    <property type="entry name" value="Glutaredoxin"/>
    <property type="match status" value="1"/>
</dbReference>
<dbReference type="InterPro" id="IPR011900">
    <property type="entry name" value="GRX_bact"/>
</dbReference>
<dbReference type="PROSITE" id="PS51354">
    <property type="entry name" value="GLUTAREDOXIN_2"/>
    <property type="match status" value="1"/>
</dbReference>
<organism evidence="8 9">
    <name type="scientific">Endozoicomonas gorgoniicola</name>
    <dbReference type="NCBI Taxonomy" id="1234144"/>
    <lineage>
        <taxon>Bacteria</taxon>
        <taxon>Pseudomonadati</taxon>
        <taxon>Pseudomonadota</taxon>
        <taxon>Gammaproteobacteria</taxon>
        <taxon>Oceanospirillales</taxon>
        <taxon>Endozoicomonadaceae</taxon>
        <taxon>Endozoicomonas</taxon>
    </lineage>
</organism>
<evidence type="ECO:0000259" key="7">
    <source>
        <dbReference type="Pfam" id="PF00462"/>
    </source>
</evidence>
<comment type="function">
    <text evidence="6">Has a glutathione-disulfide oxidoreductase activity in the presence of NADPH and glutathione reductase. Reduces low molecular weight disulfides and proteins.</text>
</comment>
<evidence type="ECO:0000256" key="1">
    <source>
        <dbReference type="ARBA" id="ARBA00007787"/>
    </source>
</evidence>
<evidence type="ECO:0000256" key="6">
    <source>
        <dbReference type="RuleBase" id="RU364065"/>
    </source>
</evidence>
<dbReference type="InterPro" id="IPR014025">
    <property type="entry name" value="Glutaredoxin_subgr"/>
</dbReference>
<evidence type="ECO:0000256" key="2">
    <source>
        <dbReference type="ARBA" id="ARBA00022448"/>
    </source>
</evidence>
<keyword evidence="3 6" id="KW-0249">Electron transport</keyword>
<keyword evidence="6" id="KW-0963">Cytoplasm</keyword>
<proteinExistence type="inferred from homology"/>
<name>A0ABT3N3Q2_9GAMM</name>
<dbReference type="PROSITE" id="PS00195">
    <property type="entry name" value="GLUTAREDOXIN_1"/>
    <property type="match status" value="1"/>
</dbReference>
<keyword evidence="2 6" id="KW-0813">Transport</keyword>
<dbReference type="InterPro" id="IPR036249">
    <property type="entry name" value="Thioredoxin-like_sf"/>
</dbReference>
<keyword evidence="5 6" id="KW-0676">Redox-active center</keyword>
<dbReference type="InterPro" id="IPR002109">
    <property type="entry name" value="Glutaredoxin"/>
</dbReference>
<comment type="similarity">
    <text evidence="1 6">Belongs to the glutaredoxin family.</text>
</comment>
<dbReference type="PANTHER" id="PTHR45694:SF18">
    <property type="entry name" value="GLUTAREDOXIN-1-RELATED"/>
    <property type="match status" value="1"/>
</dbReference>
<evidence type="ECO:0000256" key="4">
    <source>
        <dbReference type="ARBA" id="ARBA00023157"/>
    </source>
</evidence>
<evidence type="ECO:0000313" key="8">
    <source>
        <dbReference type="EMBL" id="MCW7556262.1"/>
    </source>
</evidence>
<keyword evidence="9" id="KW-1185">Reference proteome</keyword>
<sequence length="83" mass="9020">MKPVTIYMSATCPFCQRAMSLLDSKGVNYQAVSVDGRPDVRQKMTQKAGQSSVPQIWIGDTHVGGCDDLFALESADKLNDLLA</sequence>
<evidence type="ECO:0000313" key="9">
    <source>
        <dbReference type="Proteomes" id="UP001209854"/>
    </source>
</evidence>
<gene>
    <name evidence="8" type="primary">grxC</name>
    <name evidence="8" type="ORF">NX722_27260</name>
</gene>
<dbReference type="Gene3D" id="3.40.30.10">
    <property type="entry name" value="Glutaredoxin"/>
    <property type="match status" value="1"/>
</dbReference>
<dbReference type="CDD" id="cd03418">
    <property type="entry name" value="GRX_GRXb_1_3_like"/>
    <property type="match status" value="1"/>
</dbReference>
<dbReference type="EMBL" id="JAPFCC010000001">
    <property type="protein sequence ID" value="MCW7556262.1"/>
    <property type="molecule type" value="Genomic_DNA"/>
</dbReference>